<dbReference type="STRING" id="217511.GCA_001463845_02992"/>
<keyword evidence="4" id="KW-1185">Reference proteome</keyword>
<comment type="caution">
    <text evidence="3">The sequence shown here is derived from an EMBL/GenBank/DDBJ whole genome shotgun (WGS) entry which is preliminary data.</text>
</comment>
<organism evidence="3 4">
    <name type="scientific">Fulvimarina pelagi HTCC2506</name>
    <dbReference type="NCBI Taxonomy" id="314231"/>
    <lineage>
        <taxon>Bacteria</taxon>
        <taxon>Pseudomonadati</taxon>
        <taxon>Pseudomonadota</taxon>
        <taxon>Alphaproteobacteria</taxon>
        <taxon>Hyphomicrobiales</taxon>
        <taxon>Aurantimonadaceae</taxon>
        <taxon>Fulvimarina</taxon>
    </lineage>
</organism>
<dbReference type="Proteomes" id="UP000004310">
    <property type="component" value="Unassembled WGS sequence"/>
</dbReference>
<protein>
    <submittedName>
        <fullName evidence="3">Uncharacterized protein</fullName>
    </submittedName>
</protein>
<evidence type="ECO:0000256" key="2">
    <source>
        <dbReference type="SAM" id="Phobius"/>
    </source>
</evidence>
<sequence length="435" mass="47766">MQMTRPMRSGTENADCETIARRLVFVFPGFEPMPPEAQIARFRRAAERSAAVFEAKIAFSNIAAAADANGKTRPPPTSAEITATLTSSGGNHVVKTDCVFCVWDDLIATYAAAVLPVRIRRGFAALGTFLINGTFLRYCRTSWRYALFFLFPIVLTAVIIAIGIIIALTLGNLFSGPTTWLAGILIGSTASIMLFYLANRRWFLMTAFDDWALARDLCEGTNPRIEERVVEFAETLGNRGSTGAPEEIVIAAHSLGASFAIPALARAFEAGFAPKVPLHVLTVGSSLMKTALHPKAVEQREAVRRLTVDHGLPWTDCQALTDPINFYNSNPAGSLGIAVDPMPLVVKLRLKHMVAPATYRRIKRDFFRLHRQFILAIERRCPYSFHLLILGPAPLEAFRRHRTINRPPLAPSDGKDLGSSVVPNPKTIPANEAAR</sequence>
<dbReference type="HOGENOM" id="CLU_035702_1_0_5"/>
<keyword evidence="2" id="KW-1133">Transmembrane helix</keyword>
<dbReference type="EMBL" id="AATP01000006">
    <property type="protein sequence ID" value="EAU40618.1"/>
    <property type="molecule type" value="Genomic_DNA"/>
</dbReference>
<feature type="region of interest" description="Disordered" evidence="1">
    <location>
        <begin position="406"/>
        <end position="435"/>
    </location>
</feature>
<dbReference type="AlphaFoldDB" id="Q0G0H5"/>
<reference evidence="3 4" key="1">
    <citation type="journal article" date="2010" name="J. Bacteriol.">
        <title>Genome sequence of Fulvimarina pelagi HTCC2506T, a Mn(II)-oxidizing alphaproteobacterium possessing an aerobic anoxygenic photosynthetic gene cluster and Xanthorhodopsin.</title>
        <authorList>
            <person name="Kang I."/>
            <person name="Oh H.M."/>
            <person name="Lim S.I."/>
            <person name="Ferriera S."/>
            <person name="Giovannoni S.J."/>
            <person name="Cho J.C."/>
        </authorList>
    </citation>
    <scope>NUCLEOTIDE SEQUENCE [LARGE SCALE GENOMIC DNA]</scope>
    <source>
        <strain evidence="3 4">HTCC2506</strain>
    </source>
</reference>
<evidence type="ECO:0000313" key="4">
    <source>
        <dbReference type="Proteomes" id="UP000004310"/>
    </source>
</evidence>
<feature type="transmembrane region" description="Helical" evidence="2">
    <location>
        <begin position="145"/>
        <end position="168"/>
    </location>
</feature>
<name>Q0G0H5_9HYPH</name>
<proteinExistence type="predicted"/>
<feature type="transmembrane region" description="Helical" evidence="2">
    <location>
        <begin position="180"/>
        <end position="198"/>
    </location>
</feature>
<dbReference type="eggNOG" id="COG0596">
    <property type="taxonomic scope" value="Bacteria"/>
</dbReference>
<evidence type="ECO:0000256" key="1">
    <source>
        <dbReference type="SAM" id="MobiDB-lite"/>
    </source>
</evidence>
<gene>
    <name evidence="3" type="ORF">FP2506_02789</name>
</gene>
<accession>Q0G0H5</accession>
<keyword evidence="2" id="KW-0812">Transmembrane</keyword>
<evidence type="ECO:0000313" key="3">
    <source>
        <dbReference type="EMBL" id="EAU40618.1"/>
    </source>
</evidence>
<keyword evidence="2" id="KW-0472">Membrane</keyword>